<accession>X1LMK2</accession>
<proteinExistence type="predicted"/>
<gene>
    <name evidence="2" type="ORF">S06H3_21148</name>
</gene>
<dbReference type="EMBL" id="BARV01011058">
    <property type="protein sequence ID" value="GAI03620.1"/>
    <property type="molecule type" value="Genomic_DNA"/>
</dbReference>
<evidence type="ECO:0000313" key="2">
    <source>
        <dbReference type="EMBL" id="GAI03620.1"/>
    </source>
</evidence>
<feature type="non-terminal residue" evidence="2">
    <location>
        <position position="78"/>
    </location>
</feature>
<name>X1LMK2_9ZZZZ</name>
<comment type="caution">
    <text evidence="2">The sequence shown here is derived from an EMBL/GenBank/DDBJ whole genome shotgun (WGS) entry which is preliminary data.</text>
</comment>
<organism evidence="2">
    <name type="scientific">marine sediment metagenome</name>
    <dbReference type="NCBI Taxonomy" id="412755"/>
    <lineage>
        <taxon>unclassified sequences</taxon>
        <taxon>metagenomes</taxon>
        <taxon>ecological metagenomes</taxon>
    </lineage>
</organism>
<dbReference type="Pfam" id="PF07596">
    <property type="entry name" value="SBP_bac_10"/>
    <property type="match status" value="1"/>
</dbReference>
<dbReference type="InterPro" id="IPR011453">
    <property type="entry name" value="DUF1559"/>
</dbReference>
<dbReference type="AlphaFoldDB" id="X1LMK2"/>
<sequence length="78" mass="9108">MAILMPALQKAREQAEDAICRNNMRQIGFGAEFYAEDWDSCIPRGWGGDPGETWYMLFMPYLAQRPIGNDYRNVKIYR</sequence>
<reference evidence="2" key="1">
    <citation type="journal article" date="2014" name="Front. Microbiol.">
        <title>High frequency of phylogenetically diverse reductive dehalogenase-homologous genes in deep subseafloor sedimentary metagenomes.</title>
        <authorList>
            <person name="Kawai M."/>
            <person name="Futagami T."/>
            <person name="Toyoda A."/>
            <person name="Takaki Y."/>
            <person name="Nishi S."/>
            <person name="Hori S."/>
            <person name="Arai W."/>
            <person name="Tsubouchi T."/>
            <person name="Morono Y."/>
            <person name="Uchiyama I."/>
            <person name="Ito T."/>
            <person name="Fujiyama A."/>
            <person name="Inagaki F."/>
            <person name="Takami H."/>
        </authorList>
    </citation>
    <scope>NUCLEOTIDE SEQUENCE</scope>
    <source>
        <strain evidence="2">Expedition CK06-06</strain>
    </source>
</reference>
<protein>
    <recommendedName>
        <fullName evidence="1">DUF1559 domain-containing protein</fullName>
    </recommendedName>
</protein>
<feature type="domain" description="DUF1559" evidence="1">
    <location>
        <begin position="9"/>
        <end position="71"/>
    </location>
</feature>
<evidence type="ECO:0000259" key="1">
    <source>
        <dbReference type="Pfam" id="PF07596"/>
    </source>
</evidence>